<proteinExistence type="predicted"/>
<evidence type="ECO:0000313" key="2">
    <source>
        <dbReference type="EMBL" id="CAB5208591.1"/>
    </source>
</evidence>
<dbReference type="EMBL" id="LR796187">
    <property type="protein sequence ID" value="CAB4125264.1"/>
    <property type="molecule type" value="Genomic_DNA"/>
</dbReference>
<protein>
    <submittedName>
        <fullName evidence="2">Uncharacterized protein</fullName>
    </submittedName>
</protein>
<sequence>MPSLIGTPTAANYRQQIVPFSRFGTRKVAWYKIGSADVADGGGVLDMAAFNTVIDCIQTRAEIVMVGAPYIVNDTGWNKFMVAVFEDTFNNGNDTDPEGVYTDNSMATTLQDALRAATDNGGIYVERFYLYGAPAGGHDNSDGWSSNNTYQEYATKAEFVTGYTS</sequence>
<name>A0A6J7WGR4_9CAUD</name>
<gene>
    <name evidence="2" type="ORF">UFOVP181_80</name>
    <name evidence="1" type="ORF">UFOVP57_82</name>
</gene>
<organism evidence="2">
    <name type="scientific">uncultured Caudovirales phage</name>
    <dbReference type="NCBI Taxonomy" id="2100421"/>
    <lineage>
        <taxon>Viruses</taxon>
        <taxon>Duplodnaviria</taxon>
        <taxon>Heunggongvirae</taxon>
        <taxon>Uroviricota</taxon>
        <taxon>Caudoviricetes</taxon>
        <taxon>Peduoviridae</taxon>
        <taxon>Maltschvirus</taxon>
        <taxon>Maltschvirus maltsch</taxon>
    </lineage>
</organism>
<dbReference type="EMBL" id="LR798231">
    <property type="protein sequence ID" value="CAB5208591.1"/>
    <property type="molecule type" value="Genomic_DNA"/>
</dbReference>
<evidence type="ECO:0000313" key="1">
    <source>
        <dbReference type="EMBL" id="CAB4125264.1"/>
    </source>
</evidence>
<accession>A0A6J7WGR4</accession>
<reference evidence="2" key="1">
    <citation type="submission" date="2020-05" db="EMBL/GenBank/DDBJ databases">
        <authorList>
            <person name="Chiriac C."/>
            <person name="Salcher M."/>
            <person name="Ghai R."/>
            <person name="Kavagutti S V."/>
        </authorList>
    </citation>
    <scope>NUCLEOTIDE SEQUENCE</scope>
</reference>